<dbReference type="RefSeq" id="XP_064072751.1">
    <property type="nucleotide sequence ID" value="XM_064216681.1"/>
</dbReference>
<dbReference type="Proteomes" id="UP001652626">
    <property type="component" value="Chromosome 13"/>
</dbReference>
<reference evidence="4" key="1">
    <citation type="submission" date="2025-08" db="UniProtKB">
        <authorList>
            <consortium name="RefSeq"/>
        </authorList>
    </citation>
    <scope>IDENTIFICATION</scope>
    <source>
        <tissue evidence="4">Whole body</tissue>
    </source>
</reference>
<organism evidence="3 4">
    <name type="scientific">Vanessa tameamea</name>
    <name type="common">Kamehameha butterfly</name>
    <dbReference type="NCBI Taxonomy" id="334116"/>
    <lineage>
        <taxon>Eukaryota</taxon>
        <taxon>Metazoa</taxon>
        <taxon>Ecdysozoa</taxon>
        <taxon>Arthropoda</taxon>
        <taxon>Hexapoda</taxon>
        <taxon>Insecta</taxon>
        <taxon>Pterygota</taxon>
        <taxon>Neoptera</taxon>
        <taxon>Endopterygota</taxon>
        <taxon>Lepidoptera</taxon>
        <taxon>Glossata</taxon>
        <taxon>Ditrysia</taxon>
        <taxon>Papilionoidea</taxon>
        <taxon>Nymphalidae</taxon>
        <taxon>Nymphalinae</taxon>
        <taxon>Vanessa</taxon>
    </lineage>
</organism>
<protein>
    <submittedName>
        <fullName evidence="4">Uncharacterized protein LOC113403312</fullName>
    </submittedName>
</protein>
<keyword evidence="1" id="KW-0812">Transmembrane</keyword>
<evidence type="ECO:0000256" key="1">
    <source>
        <dbReference type="SAM" id="Phobius"/>
    </source>
</evidence>
<dbReference type="GeneID" id="113403312"/>
<accession>A0ABM4AN72</accession>
<keyword evidence="3" id="KW-1185">Reference proteome</keyword>
<feature type="transmembrane region" description="Helical" evidence="1">
    <location>
        <begin position="340"/>
        <end position="362"/>
    </location>
</feature>
<feature type="chain" id="PRO_5046647379" evidence="2">
    <location>
        <begin position="21"/>
        <end position="374"/>
    </location>
</feature>
<name>A0ABM4AN72_VANTA</name>
<keyword evidence="1" id="KW-0472">Membrane</keyword>
<sequence>MGHLPDTLFHSLSVLPFTFAVTNIDKDDYQIEDVVPYQSNVIIMSCATIDEFEKAMKKIITLPYWHSLANIILYYHSKLHKETIAKIFFIYWFYRAVNVIIVQYEETEKEMFISYYSPYMTENYMASHLGTCLGFETEKVLFTNLNWIQKFNLFEDKGKNLHGFTFYAYTVEVLPFLKLEEHENGTYTYHRRDGMIWNTMAELLNFKIDITPAKKAIKQKFDYEINILQVFSFAQRKADLILFPLYQFDLILAEIDYTVPFLDSGREKEVDTFEDVIKKGYKIEGMASPDVVLPDTEESYRIITSRIEAVPDLFGYFDIKAEATIKPLGMDDLGGIFECYGFLLGISIMVIMLELLMGFIHWTKRKCSKNTRYV</sequence>
<evidence type="ECO:0000313" key="3">
    <source>
        <dbReference type="Proteomes" id="UP001652626"/>
    </source>
</evidence>
<gene>
    <name evidence="4" type="primary">LOC113403312</name>
</gene>
<feature type="signal peptide" evidence="2">
    <location>
        <begin position="1"/>
        <end position="20"/>
    </location>
</feature>
<proteinExistence type="predicted"/>
<evidence type="ECO:0000313" key="4">
    <source>
        <dbReference type="RefSeq" id="XP_064072751.1"/>
    </source>
</evidence>
<keyword evidence="1" id="KW-1133">Transmembrane helix</keyword>
<keyword evidence="2" id="KW-0732">Signal</keyword>
<evidence type="ECO:0000256" key="2">
    <source>
        <dbReference type="SAM" id="SignalP"/>
    </source>
</evidence>